<evidence type="ECO:0000256" key="4">
    <source>
        <dbReference type="ARBA" id="ARBA00022660"/>
    </source>
</evidence>
<comment type="subcellular location">
    <subcellularLocation>
        <location evidence="1">Mitochondrion inner membrane</location>
        <topology evidence="1">Peripheral membrane protein</topology>
        <orientation evidence="1">Matrix side</orientation>
    </subcellularLocation>
</comment>
<reference evidence="10" key="1">
    <citation type="submission" date="2020-05" db="EMBL/GenBank/DDBJ databases">
        <title>Phylogenomic resolution of chytrid fungi.</title>
        <authorList>
            <person name="Stajich J.E."/>
            <person name="Amses K."/>
            <person name="Simmons R."/>
            <person name="Seto K."/>
            <person name="Myers J."/>
            <person name="Bonds A."/>
            <person name="Quandt C.A."/>
            <person name="Barry K."/>
            <person name="Liu P."/>
            <person name="Grigoriev I."/>
            <person name="Longcore J.E."/>
            <person name="James T.Y."/>
        </authorList>
    </citation>
    <scope>NUCLEOTIDE SEQUENCE</scope>
    <source>
        <strain evidence="10">JEL0379</strain>
    </source>
</reference>
<evidence type="ECO:0000256" key="5">
    <source>
        <dbReference type="ARBA" id="ARBA00022792"/>
    </source>
</evidence>
<dbReference type="EMBL" id="JADGJQ010000005">
    <property type="protein sequence ID" value="KAJ3183830.1"/>
    <property type="molecule type" value="Genomic_DNA"/>
</dbReference>
<keyword evidence="11" id="KW-1185">Reference proteome</keyword>
<evidence type="ECO:0000256" key="6">
    <source>
        <dbReference type="ARBA" id="ARBA00022982"/>
    </source>
</evidence>
<comment type="similarity">
    <text evidence="2">Belongs to the UQCRB/QCR7 family.</text>
</comment>
<evidence type="ECO:0000256" key="2">
    <source>
        <dbReference type="ARBA" id="ARBA00008554"/>
    </source>
</evidence>
<evidence type="ECO:0000313" key="11">
    <source>
        <dbReference type="Proteomes" id="UP001212152"/>
    </source>
</evidence>
<dbReference type="Gene3D" id="1.10.1090.10">
    <property type="entry name" value="Cytochrome b-c1 complex subunit 7"/>
    <property type="match status" value="1"/>
</dbReference>
<keyword evidence="5" id="KW-0999">Mitochondrion inner membrane</keyword>
<proteinExistence type="inferred from homology"/>
<dbReference type="InterPro" id="IPR036544">
    <property type="entry name" value="QCR7_sf"/>
</dbReference>
<evidence type="ECO:0000256" key="8">
    <source>
        <dbReference type="ARBA" id="ARBA00023136"/>
    </source>
</evidence>
<sequence length="133" mass="15241">MSVQALLSTVRSFRSTEIAKSLSEWHHAAMGYREKGLRYDDLIPEENELVQAALSRLTPQQHHDRIFRHRRAINLGGQQITLDKADWTKPSEDIRYLTPLINQVENEIATKQNFDNMTTIPAALLKRNNSTSA</sequence>
<keyword evidence="3" id="KW-0813">Transport</keyword>
<comment type="caution">
    <text evidence="10">The sequence shown here is derived from an EMBL/GenBank/DDBJ whole genome shotgun (WGS) entry which is preliminary data.</text>
</comment>
<dbReference type="GO" id="GO:0045275">
    <property type="term" value="C:respiratory chain complex III"/>
    <property type="evidence" value="ECO:0007669"/>
    <property type="project" value="InterPro"/>
</dbReference>
<organism evidence="10 11">
    <name type="scientific">Geranomyces variabilis</name>
    <dbReference type="NCBI Taxonomy" id="109894"/>
    <lineage>
        <taxon>Eukaryota</taxon>
        <taxon>Fungi</taxon>
        <taxon>Fungi incertae sedis</taxon>
        <taxon>Chytridiomycota</taxon>
        <taxon>Chytridiomycota incertae sedis</taxon>
        <taxon>Chytridiomycetes</taxon>
        <taxon>Spizellomycetales</taxon>
        <taxon>Powellomycetaceae</taxon>
        <taxon>Geranomyces</taxon>
    </lineage>
</organism>
<gene>
    <name evidence="10" type="primary">QCR7_2</name>
    <name evidence="10" type="ORF">HDU87_005946</name>
</gene>
<evidence type="ECO:0000256" key="9">
    <source>
        <dbReference type="ARBA" id="ARBA00031684"/>
    </source>
</evidence>
<evidence type="ECO:0000256" key="7">
    <source>
        <dbReference type="ARBA" id="ARBA00023128"/>
    </source>
</evidence>
<dbReference type="InterPro" id="IPR003197">
    <property type="entry name" value="QCR7"/>
</dbReference>
<name>A0AAD5TSB1_9FUNG</name>
<dbReference type="FunFam" id="1.10.1090.10:FF:000001">
    <property type="entry name" value="Cytochrome b-c1 complex subunit 7"/>
    <property type="match status" value="1"/>
</dbReference>
<dbReference type="GO" id="GO:0005743">
    <property type="term" value="C:mitochondrial inner membrane"/>
    <property type="evidence" value="ECO:0007669"/>
    <property type="project" value="UniProtKB-SubCell"/>
</dbReference>
<dbReference type="PANTHER" id="PTHR12022:SF0">
    <property type="entry name" value="CYTOCHROME B-C1 COMPLEX SUBUNIT 7"/>
    <property type="match status" value="1"/>
</dbReference>
<keyword evidence="6" id="KW-0249">Electron transport</keyword>
<keyword evidence="4" id="KW-0679">Respiratory chain</keyword>
<keyword evidence="7" id="KW-0496">Mitochondrion</keyword>
<evidence type="ECO:0000313" key="10">
    <source>
        <dbReference type="EMBL" id="KAJ3183830.1"/>
    </source>
</evidence>
<evidence type="ECO:0000256" key="3">
    <source>
        <dbReference type="ARBA" id="ARBA00022448"/>
    </source>
</evidence>
<dbReference type="AlphaFoldDB" id="A0AAD5TSB1"/>
<evidence type="ECO:0000256" key="1">
    <source>
        <dbReference type="ARBA" id="ARBA00004443"/>
    </source>
</evidence>
<keyword evidence="8" id="KW-0472">Membrane</keyword>
<dbReference type="PANTHER" id="PTHR12022">
    <property type="entry name" value="UBIQUINOL-CYTOCHROME C REDUCTASE COMPLEX 14 KD PROTEIN"/>
    <property type="match status" value="1"/>
</dbReference>
<dbReference type="GO" id="GO:0006122">
    <property type="term" value="P:mitochondrial electron transport, ubiquinol to cytochrome c"/>
    <property type="evidence" value="ECO:0007669"/>
    <property type="project" value="InterPro"/>
</dbReference>
<dbReference type="Proteomes" id="UP001212152">
    <property type="component" value="Unassembled WGS sequence"/>
</dbReference>
<accession>A0AAD5TSB1</accession>
<protein>
    <recommendedName>
        <fullName evidence="9">Complex III subunit 7</fullName>
    </recommendedName>
</protein>
<dbReference type="Pfam" id="PF02271">
    <property type="entry name" value="UCR_14kD"/>
    <property type="match status" value="1"/>
</dbReference>
<dbReference type="SUPFAM" id="SSF81524">
    <property type="entry name" value="14 kDa protein of cytochrome bc1 complex (Ubiquinol-cytochrome c reductase)"/>
    <property type="match status" value="1"/>
</dbReference>